<gene>
    <name evidence="2" type="ORF">A3L02_07930</name>
</gene>
<evidence type="ECO:0000256" key="1">
    <source>
        <dbReference type="SAM" id="MobiDB-lite"/>
    </source>
</evidence>
<dbReference type="EMBL" id="CP014854">
    <property type="protein sequence ID" value="ASI99491.1"/>
    <property type="molecule type" value="Genomic_DNA"/>
</dbReference>
<feature type="compositionally biased region" description="Low complexity" evidence="1">
    <location>
        <begin position="46"/>
        <end position="72"/>
    </location>
</feature>
<evidence type="ECO:0000313" key="3">
    <source>
        <dbReference type="Proteomes" id="UP000197156"/>
    </source>
</evidence>
<dbReference type="KEGG" id="tce:A3L02_07930"/>
<dbReference type="GeneID" id="33324681"/>
<dbReference type="AlphaFoldDB" id="A0A218P3I4"/>
<organism evidence="2 3">
    <name type="scientific">Thermococcus celer Vu 13 = JCM 8558</name>
    <dbReference type="NCBI Taxonomy" id="1293037"/>
    <lineage>
        <taxon>Archaea</taxon>
        <taxon>Methanobacteriati</taxon>
        <taxon>Methanobacteriota</taxon>
        <taxon>Thermococci</taxon>
        <taxon>Thermococcales</taxon>
        <taxon>Thermococcaceae</taxon>
        <taxon>Thermococcus</taxon>
    </lineage>
</organism>
<name>A0A218P3I4_THECE</name>
<dbReference type="RefSeq" id="WP_088863416.1">
    <property type="nucleotide sequence ID" value="NZ_CP014854.1"/>
</dbReference>
<protein>
    <submittedName>
        <fullName evidence="2">Uncharacterized protein</fullName>
    </submittedName>
</protein>
<feature type="region of interest" description="Disordered" evidence="1">
    <location>
        <begin position="28"/>
        <end position="77"/>
    </location>
</feature>
<dbReference type="PROSITE" id="PS51257">
    <property type="entry name" value="PROKAR_LIPOPROTEIN"/>
    <property type="match status" value="1"/>
</dbReference>
<reference evidence="2 3" key="1">
    <citation type="submission" date="2016-03" db="EMBL/GenBank/DDBJ databases">
        <title>Complete genome sequence of Thermococcus celer.</title>
        <authorList>
            <person name="Oger P.M."/>
        </authorList>
    </citation>
    <scope>NUCLEOTIDE SEQUENCE [LARGE SCALE GENOMIC DNA]</scope>
    <source>
        <strain evidence="2 3">Vu 13</strain>
    </source>
</reference>
<dbReference type="OrthoDB" id="101320at2157"/>
<keyword evidence="3" id="KW-1185">Reference proteome</keyword>
<evidence type="ECO:0000313" key="2">
    <source>
        <dbReference type="EMBL" id="ASI99491.1"/>
    </source>
</evidence>
<sequence>MKKYVLILLLVVFIGLTAGCLGGGGNTATSSPAAHPGTGTPSNQKTTSSTISTPSTPTTTTSPQMTTQSPTETSREFSRAELLERVLTINQYTYVANATVSMLVVTHENVSWTDNVTLGMSERGYLDFGSWSALINTTTVSVPDGVSFNTSRVLVSNVTYIQTPTGWVKSDDSSTADFIWRYNIVSLARKYLGMAPDHRESGEGLVLEYHLSDYDVRELASIYFVSTPNTTITVKGGVLKLYFENGELVGGMINFSVITRTSIEDPTMGKITITQDGSWSETVRITSVNEKMEVKAPST</sequence>
<dbReference type="Proteomes" id="UP000197156">
    <property type="component" value="Chromosome"/>
</dbReference>
<proteinExistence type="predicted"/>
<accession>A0A218P3I4</accession>